<proteinExistence type="predicted"/>
<sequence length="124" mass="13206">MSATTASVISRVEVVLRTVDLDCACRARLAEALTRFAQLEARRQARRELEDSRRQRDLIAGIMTLMSDLDEIASDEADASVYAELAHLFDDVAEAARKGASALRSLGAGLSPASGSWSGGGGHD</sequence>
<protein>
    <submittedName>
        <fullName evidence="1">Uncharacterized protein</fullName>
    </submittedName>
</protein>
<gene>
    <name evidence="1" type="ORF">ABEG18_05410</name>
</gene>
<reference evidence="1" key="1">
    <citation type="submission" date="2024-05" db="EMBL/GenBank/DDBJ databases">
        <authorList>
            <person name="Kim S."/>
            <person name="Heo J."/>
            <person name="Choi H."/>
            <person name="Choi Y."/>
            <person name="Kwon S.-W."/>
            <person name="Kim Y."/>
        </authorList>
    </citation>
    <scope>NUCLEOTIDE SEQUENCE</scope>
    <source>
        <strain evidence="1">KACC 23698</strain>
    </source>
</reference>
<dbReference type="EMBL" id="CP157484">
    <property type="protein sequence ID" value="XBO40218.1"/>
    <property type="molecule type" value="Genomic_DNA"/>
</dbReference>
<dbReference type="RefSeq" id="WP_406857073.1">
    <property type="nucleotide sequence ID" value="NZ_CP157484.1"/>
</dbReference>
<dbReference type="AlphaFoldDB" id="A0AAU7JIY1"/>
<accession>A0AAU7JIY1</accession>
<organism evidence="1">
    <name type="scientific">Alsobacter sp. KACC 23698</name>
    <dbReference type="NCBI Taxonomy" id="3149229"/>
    <lineage>
        <taxon>Bacteria</taxon>
        <taxon>Pseudomonadati</taxon>
        <taxon>Pseudomonadota</taxon>
        <taxon>Alphaproteobacteria</taxon>
        <taxon>Hyphomicrobiales</taxon>
        <taxon>Alsobacteraceae</taxon>
        <taxon>Alsobacter</taxon>
    </lineage>
</organism>
<evidence type="ECO:0000313" key="1">
    <source>
        <dbReference type="EMBL" id="XBO40218.1"/>
    </source>
</evidence>
<name>A0AAU7JIY1_9HYPH</name>